<dbReference type="InterPro" id="IPR002885">
    <property type="entry name" value="PPR_rpt"/>
</dbReference>
<feature type="transmembrane region" description="Helical" evidence="4">
    <location>
        <begin position="372"/>
        <end position="390"/>
    </location>
</feature>
<dbReference type="PANTHER" id="PTHR47933">
    <property type="entry name" value="PENTATRICOPEPTIDE REPEAT-CONTAINING PROTEIN 1, MITOCHONDRIAL"/>
    <property type="match status" value="1"/>
</dbReference>
<dbReference type="Pfam" id="PF01535">
    <property type="entry name" value="PPR"/>
    <property type="match status" value="4"/>
</dbReference>
<dbReference type="Gene3D" id="1.25.40.10">
    <property type="entry name" value="Tetratricopeptide repeat domain"/>
    <property type="match status" value="2"/>
</dbReference>
<evidence type="ECO:0000256" key="1">
    <source>
        <dbReference type="ARBA" id="ARBA00007626"/>
    </source>
</evidence>
<gene>
    <name evidence="5" type="ORF">ILEXP_LOCUS53520</name>
</gene>
<dbReference type="NCBIfam" id="TIGR00756">
    <property type="entry name" value="PPR"/>
    <property type="match status" value="2"/>
</dbReference>
<dbReference type="AlphaFoldDB" id="A0ABC8UQJ1"/>
<dbReference type="EMBL" id="CAUOFW020008591">
    <property type="protein sequence ID" value="CAK9183264.1"/>
    <property type="molecule type" value="Genomic_DNA"/>
</dbReference>
<dbReference type="PROSITE" id="PS51375">
    <property type="entry name" value="PPR"/>
    <property type="match status" value="2"/>
</dbReference>
<protein>
    <recommendedName>
        <fullName evidence="7">Pentatricopeptide repeat-containing protein</fullName>
    </recommendedName>
</protein>
<keyword evidence="4" id="KW-1133">Transmembrane helix</keyword>
<keyword evidence="2" id="KW-0677">Repeat</keyword>
<organism evidence="5 6">
    <name type="scientific">Ilex paraguariensis</name>
    <name type="common">yerba mate</name>
    <dbReference type="NCBI Taxonomy" id="185542"/>
    <lineage>
        <taxon>Eukaryota</taxon>
        <taxon>Viridiplantae</taxon>
        <taxon>Streptophyta</taxon>
        <taxon>Embryophyta</taxon>
        <taxon>Tracheophyta</taxon>
        <taxon>Spermatophyta</taxon>
        <taxon>Magnoliopsida</taxon>
        <taxon>eudicotyledons</taxon>
        <taxon>Gunneridae</taxon>
        <taxon>Pentapetalae</taxon>
        <taxon>asterids</taxon>
        <taxon>campanulids</taxon>
        <taxon>Aquifoliales</taxon>
        <taxon>Aquifoliaceae</taxon>
        <taxon>Ilex</taxon>
    </lineage>
</organism>
<evidence type="ECO:0000256" key="2">
    <source>
        <dbReference type="ARBA" id="ARBA00022737"/>
    </source>
</evidence>
<feature type="repeat" description="PPR" evidence="3">
    <location>
        <begin position="116"/>
        <end position="150"/>
    </location>
</feature>
<evidence type="ECO:0000313" key="5">
    <source>
        <dbReference type="EMBL" id="CAK9183264.1"/>
    </source>
</evidence>
<dbReference type="InterPro" id="IPR011990">
    <property type="entry name" value="TPR-like_helical_dom_sf"/>
</dbReference>
<evidence type="ECO:0000313" key="6">
    <source>
        <dbReference type="Proteomes" id="UP001642360"/>
    </source>
</evidence>
<feature type="repeat" description="PPR" evidence="3">
    <location>
        <begin position="310"/>
        <end position="344"/>
    </location>
</feature>
<comment type="caution">
    <text evidence="5">The sequence shown here is derived from an EMBL/GenBank/DDBJ whole genome shotgun (WGS) entry which is preliminary data.</text>
</comment>
<dbReference type="PANTHER" id="PTHR47933:SF34">
    <property type="entry name" value="PENTACOTRIPEPTIDE-REPEAT REGION OF PRORP DOMAIN-CONTAINING PROTEIN"/>
    <property type="match status" value="1"/>
</dbReference>
<evidence type="ECO:0000256" key="3">
    <source>
        <dbReference type="PROSITE-ProRule" id="PRU00708"/>
    </source>
</evidence>
<dbReference type="Proteomes" id="UP001642360">
    <property type="component" value="Unassembled WGS sequence"/>
</dbReference>
<evidence type="ECO:0008006" key="7">
    <source>
        <dbReference type="Google" id="ProtNLM"/>
    </source>
</evidence>
<sequence>MMLQAYNSRELSYKNLHNPIQHHIVSSPWFKLNCHSRTLVLPTKTIINGKKKSYGGVLPSILQSLESDNDIEKTLDLYNGKLNPKEQTVIFKKQTSWEKVLRIFEWIKSQKEYVSNVVHYNVVLQALGRARRWDELRLSWIEMAKIGVLPTNNTYGMLVDVYEKVSLVKKVFLWIKHMKVRGIFPNEVMMSTIVRVLKDVWEYDRAYRFYKDWCVGRVELDDLDLDSIADSKSRSGVEPISLKHFLSIDLFRIGGSIFGKVLDSLDTKNSVRKPRLTTTYNTLIDLYGKASRLKEDVDVFASMSKLVVVDAITFNTLIFTCGSCGYLSKAEALLGKMEERGVISITKTCNFFLSLYADVGNMVQLLGIIGRLAGWAFLLPTMLPYMLMGLQEKSTRH</sequence>
<comment type="similarity">
    <text evidence="1">Belongs to the PPR family. P subfamily.</text>
</comment>
<reference evidence="5 6" key="1">
    <citation type="submission" date="2024-02" db="EMBL/GenBank/DDBJ databases">
        <authorList>
            <person name="Vignale AGUSTIN F."/>
            <person name="Sosa J E."/>
            <person name="Modenutti C."/>
        </authorList>
    </citation>
    <scope>NUCLEOTIDE SEQUENCE [LARGE SCALE GENOMIC DNA]</scope>
</reference>
<keyword evidence="4" id="KW-0472">Membrane</keyword>
<keyword evidence="4" id="KW-0812">Transmembrane</keyword>
<keyword evidence="6" id="KW-1185">Reference proteome</keyword>
<proteinExistence type="inferred from homology"/>
<dbReference type="InterPro" id="IPR051240">
    <property type="entry name" value="Mito_RNA-Proc/Resp"/>
</dbReference>
<name>A0ABC8UQJ1_9AQUA</name>
<accession>A0ABC8UQJ1</accession>
<evidence type="ECO:0000256" key="4">
    <source>
        <dbReference type="SAM" id="Phobius"/>
    </source>
</evidence>